<evidence type="ECO:0000313" key="2">
    <source>
        <dbReference type="Proteomes" id="UP000249748"/>
    </source>
</evidence>
<name>A0ACD1I357_9EURO</name>
<gene>
    <name evidence="1" type="ORF">BO79DRAFT_158837</name>
</gene>
<sequence length="557" mass="61324">MSTEPSEYSVGIDVGVTKTGKPPLPTLSLSSEISVIVVTYAGPNIPIRVWTPGNDDDCCIPSVMAYDDDGEFVWGHQAADSDDALAWTKLLIDGSPALDVRGSNLEGIVNGKIGKTGERSVETVIGDFLGALRLQILATLRRHSVNPQVTWCLAMPGCWSPVGSQVFRKAVTHARLELPGHQVLYTSESWAAARWVEFSLRANQGIQSGDVLLVCDCGGATTDLDIIEVEGLPPHNLKAPHAPQSIRCGGVDVDSALFQQLRNRFQSTQAFRRGRPAAIARRAVSEAKQQFTGEEGSHVDVQILRRNALIDHRFNSAHLVAAFHPLVTHVYDVITHMIGQYQGKITKVVLVGGMSKSEYFREYMRNSLNDLPADSRPELLSPITQAISAVARGAVLQAIDRPRRVESLRGYQLSLPFIEPGRNGFTNGSQTFVAIRQGCRDVPRQGEFPAVVRFRPNETGRNINLFSLGPPGGSQPTLVTYAPVIAPTQVQHSLETLWQGQVAYREYTVKVSWFINYGAQLEIQWEVWTTNGRQPDSHLVERIARLVHPAKKELHLV</sequence>
<accession>A0ACD1I357</accession>
<protein>
    <submittedName>
        <fullName evidence="1">Actin-like ATPase domain-containing protein</fullName>
    </submittedName>
</protein>
<reference evidence="1" key="1">
    <citation type="submission" date="2018-02" db="EMBL/GenBank/DDBJ databases">
        <title>The genomes of Aspergillus section Nigri reveals drivers in fungal speciation.</title>
        <authorList>
            <consortium name="DOE Joint Genome Institute"/>
            <person name="Vesth T.C."/>
            <person name="Nybo J."/>
            <person name="Theobald S."/>
            <person name="Brandl J."/>
            <person name="Frisvad J.C."/>
            <person name="Nielsen K.F."/>
            <person name="Lyhne E.K."/>
            <person name="Kogle M.E."/>
            <person name="Kuo A."/>
            <person name="Riley R."/>
            <person name="Clum A."/>
            <person name="Nolan M."/>
            <person name="Lipzen A."/>
            <person name="Salamov A."/>
            <person name="Henrissat B."/>
            <person name="Wiebenga A."/>
            <person name="De vries R.P."/>
            <person name="Grigoriev I.V."/>
            <person name="Mortensen U.H."/>
            <person name="Andersen M.R."/>
            <person name="Baker S.E."/>
        </authorList>
    </citation>
    <scope>NUCLEOTIDE SEQUENCE</scope>
    <source>
        <strain evidence="1">CBS 115574</strain>
    </source>
</reference>
<organism evidence="1 2">
    <name type="scientific">Aspergillus costaricaensis CBS 115574</name>
    <dbReference type="NCBI Taxonomy" id="1448317"/>
    <lineage>
        <taxon>Eukaryota</taxon>
        <taxon>Fungi</taxon>
        <taxon>Dikarya</taxon>
        <taxon>Ascomycota</taxon>
        <taxon>Pezizomycotina</taxon>
        <taxon>Eurotiomycetes</taxon>
        <taxon>Eurotiomycetidae</taxon>
        <taxon>Eurotiales</taxon>
        <taxon>Aspergillaceae</taxon>
        <taxon>Aspergillus</taxon>
        <taxon>Aspergillus subgen. Circumdati</taxon>
    </lineage>
</organism>
<proteinExistence type="predicted"/>
<dbReference type="Proteomes" id="UP000249748">
    <property type="component" value="Unassembled WGS sequence"/>
</dbReference>
<keyword evidence="2" id="KW-1185">Reference proteome</keyword>
<evidence type="ECO:0000313" key="1">
    <source>
        <dbReference type="EMBL" id="RAK84192.1"/>
    </source>
</evidence>
<dbReference type="EMBL" id="KZ824577">
    <property type="protein sequence ID" value="RAK84192.1"/>
    <property type="molecule type" value="Genomic_DNA"/>
</dbReference>